<proteinExistence type="predicted"/>
<feature type="transmembrane region" description="Helical" evidence="1">
    <location>
        <begin position="6"/>
        <end position="27"/>
    </location>
</feature>
<dbReference type="EMBL" id="MT144606">
    <property type="protein sequence ID" value="QJH94785.1"/>
    <property type="molecule type" value="Genomic_DNA"/>
</dbReference>
<name>A0A6H1ZGN1_9ZZZZ</name>
<organism evidence="2">
    <name type="scientific">viral metagenome</name>
    <dbReference type="NCBI Taxonomy" id="1070528"/>
    <lineage>
        <taxon>unclassified sequences</taxon>
        <taxon>metagenomes</taxon>
        <taxon>organismal metagenomes</taxon>
    </lineage>
</organism>
<accession>A0A6H1ZGN1</accession>
<dbReference type="AlphaFoldDB" id="A0A6H1ZGN1"/>
<protein>
    <submittedName>
        <fullName evidence="2">Uncharacterized protein</fullName>
    </submittedName>
</protein>
<keyword evidence="1" id="KW-0472">Membrane</keyword>
<evidence type="ECO:0000313" key="2">
    <source>
        <dbReference type="EMBL" id="QJA46581.1"/>
    </source>
</evidence>
<gene>
    <name evidence="2" type="ORF">TM448A00456_0021</name>
    <name evidence="3" type="ORF">TM448B00301_0027</name>
</gene>
<evidence type="ECO:0000256" key="1">
    <source>
        <dbReference type="SAM" id="Phobius"/>
    </source>
</evidence>
<keyword evidence="1" id="KW-1133">Transmembrane helix</keyword>
<sequence>MTDDTWETRIVGILILVAIVLAAWWFCANCGPTTIGYDPDTGTYEQQDYRYYGGK</sequence>
<keyword evidence="1" id="KW-0812">Transmembrane</keyword>
<dbReference type="EMBL" id="MT144015">
    <property type="protein sequence ID" value="QJA46581.1"/>
    <property type="molecule type" value="Genomic_DNA"/>
</dbReference>
<evidence type="ECO:0000313" key="3">
    <source>
        <dbReference type="EMBL" id="QJH94785.1"/>
    </source>
</evidence>
<reference evidence="2" key="1">
    <citation type="submission" date="2020-03" db="EMBL/GenBank/DDBJ databases">
        <title>The deep terrestrial virosphere.</title>
        <authorList>
            <person name="Holmfeldt K."/>
            <person name="Nilsson E."/>
            <person name="Simone D."/>
            <person name="Lopez-Fernandez M."/>
            <person name="Wu X."/>
            <person name="de Brujin I."/>
            <person name="Lundin D."/>
            <person name="Andersson A."/>
            <person name="Bertilsson S."/>
            <person name="Dopson M."/>
        </authorList>
    </citation>
    <scope>NUCLEOTIDE SEQUENCE</scope>
    <source>
        <strain evidence="2">TM448A00456</strain>
        <strain evidence="3">TM448B00301</strain>
    </source>
</reference>